<evidence type="ECO:0000313" key="2">
    <source>
        <dbReference type="EMBL" id="CAK0846036.1"/>
    </source>
</evidence>
<evidence type="ECO:0000313" key="3">
    <source>
        <dbReference type="Proteomes" id="UP001189429"/>
    </source>
</evidence>
<protein>
    <submittedName>
        <fullName evidence="2">Uncharacterized protein</fullName>
    </submittedName>
</protein>
<reference evidence="2" key="1">
    <citation type="submission" date="2023-10" db="EMBL/GenBank/DDBJ databases">
        <authorList>
            <person name="Chen Y."/>
            <person name="Shah S."/>
            <person name="Dougan E. K."/>
            <person name="Thang M."/>
            <person name="Chan C."/>
        </authorList>
    </citation>
    <scope>NUCLEOTIDE SEQUENCE [LARGE SCALE GENOMIC DNA]</scope>
</reference>
<proteinExistence type="predicted"/>
<evidence type="ECO:0000256" key="1">
    <source>
        <dbReference type="SAM" id="MobiDB-lite"/>
    </source>
</evidence>
<feature type="non-terminal residue" evidence="2">
    <location>
        <position position="535"/>
    </location>
</feature>
<keyword evidence="3" id="KW-1185">Reference proteome</keyword>
<dbReference type="EMBL" id="CAUYUJ010014787">
    <property type="protein sequence ID" value="CAK0846036.1"/>
    <property type="molecule type" value="Genomic_DNA"/>
</dbReference>
<dbReference type="Proteomes" id="UP001189429">
    <property type="component" value="Unassembled WGS sequence"/>
</dbReference>
<name>A0ABN9TJL9_9DINO</name>
<comment type="caution">
    <text evidence="2">The sequence shown here is derived from an EMBL/GenBank/DDBJ whole genome shotgun (WGS) entry which is preliminary data.</text>
</comment>
<gene>
    <name evidence="2" type="ORF">PCOR1329_LOCUS39643</name>
</gene>
<feature type="compositionally biased region" description="Low complexity" evidence="1">
    <location>
        <begin position="496"/>
        <end position="511"/>
    </location>
</feature>
<sequence>VHDATYKRSASGWGWFSRAVLTTRVVNGSPCTMGVDIANGWFPKEHADERGALIDTSGAIFEQAGIHVRGCAREAADKCAGFQKAQAEKHPGAPLSHCPRHVLENVKKQAARFTGGQDWGKFAASSASEVAYYPAKLLLAEAIHAFCARAAEGGHQSLVAYMAEVCEFNNKKQVFEPSWYSGAESGHVPGCTPGSMSQALEARFKVHRHSLPGDIHARGMAASTEHLAGSQERIHVRFVSGPPVVMGAQIASDDPLHVPNARACAKSAPVNFQCSSISRDVAQRLLRAVPDQCRAAAVIKNSIDVHFLTVPFHRSAMAVEKYARVEHLKIHAAKSKTLAQEGLKRLDVIKGDGHLSLTTLHIHTREVTGVVAAVEKEVGRRARTTGVLYCTAYCMCRVHQLRGQCSHSLFGRWVMGDPAIVAFPSIRLAAGAGVQPAAEVAAEALADAVAPSSAGQPRGVEMPARAARLTLADVHGKVSQRIAEAAGKKKKKLAARARALLAPPSPAASAGPQGGAGEGGGAEGRMKELNEIAEQ</sequence>
<organism evidence="2 3">
    <name type="scientific">Prorocentrum cordatum</name>
    <dbReference type="NCBI Taxonomy" id="2364126"/>
    <lineage>
        <taxon>Eukaryota</taxon>
        <taxon>Sar</taxon>
        <taxon>Alveolata</taxon>
        <taxon>Dinophyceae</taxon>
        <taxon>Prorocentrales</taxon>
        <taxon>Prorocentraceae</taxon>
        <taxon>Prorocentrum</taxon>
    </lineage>
</organism>
<accession>A0ABN9TJL9</accession>
<feature type="region of interest" description="Disordered" evidence="1">
    <location>
        <begin position="494"/>
        <end position="535"/>
    </location>
</feature>
<feature type="compositionally biased region" description="Basic and acidic residues" evidence="1">
    <location>
        <begin position="524"/>
        <end position="535"/>
    </location>
</feature>
<feature type="compositionally biased region" description="Gly residues" evidence="1">
    <location>
        <begin position="512"/>
        <end position="523"/>
    </location>
</feature>
<feature type="non-terminal residue" evidence="2">
    <location>
        <position position="1"/>
    </location>
</feature>